<dbReference type="GO" id="GO:0005524">
    <property type="term" value="F:ATP binding"/>
    <property type="evidence" value="ECO:0007669"/>
    <property type="project" value="InterPro"/>
</dbReference>
<dbReference type="Gene3D" id="3.30.420.40">
    <property type="match status" value="1"/>
</dbReference>
<dbReference type="InterPro" id="IPR003836">
    <property type="entry name" value="Glucokinase"/>
</dbReference>
<name>A0A146KCL6_9EUKA</name>
<feature type="non-terminal residue" evidence="3">
    <location>
        <position position="1"/>
    </location>
</feature>
<keyword evidence="1" id="KW-0808">Transferase</keyword>
<reference evidence="3" key="1">
    <citation type="submission" date="2015-07" db="EMBL/GenBank/DDBJ databases">
        <title>Adaptation to a free-living lifestyle via gene acquisitions in the diplomonad Trepomonas sp. PC1.</title>
        <authorList>
            <person name="Xu F."/>
            <person name="Jerlstrom-Hultqvist J."/>
            <person name="Kolisko M."/>
            <person name="Simpson A.G.B."/>
            <person name="Roger A.J."/>
            <person name="Svard S.G."/>
            <person name="Andersson J.O."/>
        </authorList>
    </citation>
    <scope>NUCLEOTIDE SEQUENCE</scope>
    <source>
        <strain evidence="3">PC1</strain>
    </source>
</reference>
<keyword evidence="2 3" id="KW-0418">Kinase</keyword>
<dbReference type="GO" id="GO:0005536">
    <property type="term" value="F:D-glucose binding"/>
    <property type="evidence" value="ECO:0007669"/>
    <property type="project" value="InterPro"/>
</dbReference>
<evidence type="ECO:0000256" key="1">
    <source>
        <dbReference type="ARBA" id="ARBA00022679"/>
    </source>
</evidence>
<dbReference type="EMBL" id="GDID01003497">
    <property type="protein sequence ID" value="JAP93109.1"/>
    <property type="molecule type" value="Transcribed_RNA"/>
</dbReference>
<accession>A0A146KCL6</accession>
<dbReference type="AlphaFoldDB" id="A0A146KCL6"/>
<dbReference type="InterPro" id="IPR043129">
    <property type="entry name" value="ATPase_NBD"/>
</dbReference>
<evidence type="ECO:0000256" key="2">
    <source>
        <dbReference type="ARBA" id="ARBA00022777"/>
    </source>
</evidence>
<feature type="non-terminal residue" evidence="3">
    <location>
        <position position="322"/>
    </location>
</feature>
<dbReference type="PANTHER" id="PTHR47363">
    <property type="entry name" value="GLUCOKINASE"/>
    <property type="match status" value="1"/>
</dbReference>
<dbReference type="CDD" id="cd24008">
    <property type="entry name" value="ASKHA_NBD_GLK"/>
    <property type="match status" value="1"/>
</dbReference>
<dbReference type="PANTHER" id="PTHR47363:SF1">
    <property type="entry name" value="GLUCOKINASE"/>
    <property type="match status" value="1"/>
</dbReference>
<proteinExistence type="predicted"/>
<gene>
    <name evidence="3" type="ORF">TPC1_14728</name>
</gene>
<organism evidence="3">
    <name type="scientific">Trepomonas sp. PC1</name>
    <dbReference type="NCBI Taxonomy" id="1076344"/>
    <lineage>
        <taxon>Eukaryota</taxon>
        <taxon>Metamonada</taxon>
        <taxon>Diplomonadida</taxon>
        <taxon>Hexamitidae</taxon>
        <taxon>Hexamitinae</taxon>
        <taxon>Trepomonas</taxon>
    </lineage>
</organism>
<dbReference type="Pfam" id="PF02685">
    <property type="entry name" value="Glucokinase"/>
    <property type="match status" value="1"/>
</dbReference>
<sequence>DIGGTNLRLAIFDGNIQIKKQTFSTTDNPELSLTIQKFIDEKQLLGGCIAIAGPVSRENGDETVTLTNQDHNTQYSSNQLSQQLKFKCRFINDFEAIGYYIISSPSNCLTLQDNPTQNGPVVYLGAGTGLGTGFIVNEAPQPSEAGHTRFAVETLLEFEFQQFYLKEFQVNHLSNDRVVSGRGLQMLIKFLQQKTPQYVLQSHNHFEKYFLDLKESQKCFKDQIGDDVVQVSQQAPSNRYARLVMALWFSWYGRFVGDMIVTFCAGELYIAGGIIEKNLELVQSEIGEIMRDNIKRKGRLSHMPQNVRINIITEQDAGILGC</sequence>
<dbReference type="GO" id="GO:0004340">
    <property type="term" value="F:glucokinase activity"/>
    <property type="evidence" value="ECO:0007669"/>
    <property type="project" value="InterPro"/>
</dbReference>
<dbReference type="SUPFAM" id="SSF53067">
    <property type="entry name" value="Actin-like ATPase domain"/>
    <property type="match status" value="1"/>
</dbReference>
<evidence type="ECO:0000313" key="3">
    <source>
        <dbReference type="EMBL" id="JAP93109.1"/>
    </source>
</evidence>
<protein>
    <submittedName>
        <fullName evidence="3">Glucokinase</fullName>
    </submittedName>
</protein>
<dbReference type="Gene3D" id="3.40.367.20">
    <property type="match status" value="1"/>
</dbReference>
<dbReference type="GO" id="GO:0006096">
    <property type="term" value="P:glycolytic process"/>
    <property type="evidence" value="ECO:0007669"/>
    <property type="project" value="InterPro"/>
</dbReference>